<organism evidence="2">
    <name type="scientific">Ajellomyces capsulatus (strain H88)</name>
    <name type="common">Darling's disease fungus</name>
    <name type="synonym">Histoplasma capsulatum</name>
    <dbReference type="NCBI Taxonomy" id="544711"/>
    <lineage>
        <taxon>Eukaryota</taxon>
        <taxon>Fungi</taxon>
        <taxon>Dikarya</taxon>
        <taxon>Ascomycota</taxon>
        <taxon>Pezizomycotina</taxon>
        <taxon>Eurotiomycetes</taxon>
        <taxon>Eurotiomycetidae</taxon>
        <taxon>Onygenales</taxon>
        <taxon>Ajellomycetaceae</taxon>
        <taxon>Histoplasma</taxon>
    </lineage>
</organism>
<gene>
    <name evidence="1" type="ORF">HCEG_09134</name>
</gene>
<dbReference type="OrthoDB" id="10293331at2759"/>
<proteinExistence type="predicted"/>
<evidence type="ECO:0000313" key="1">
    <source>
        <dbReference type="EMBL" id="EGC49919.1"/>
    </source>
</evidence>
<evidence type="ECO:0000313" key="2">
    <source>
        <dbReference type="Proteomes" id="UP000008142"/>
    </source>
</evidence>
<dbReference type="EMBL" id="DS990644">
    <property type="protein sequence ID" value="EGC49919.1"/>
    <property type="molecule type" value="Genomic_DNA"/>
</dbReference>
<dbReference type="HOGENOM" id="CLU_2145138_0_0_1"/>
<name>F0UVJ2_AJEC8</name>
<accession>F0UVJ2</accession>
<dbReference type="Proteomes" id="UP000008142">
    <property type="component" value="Unassembled WGS sequence"/>
</dbReference>
<protein>
    <submittedName>
        <fullName evidence="1">Uncharacterized protein</fullName>
    </submittedName>
</protein>
<sequence>MPLTAASGNNTERPRKLVCLVGAMVGMDRHPAGVGISACFIICAADGEWQQQYQLTLYPQCTQNDAWKDYLVIPLGTDLHLGMERHQNANYLFQWEISKGAVFPVKSLTTLRLNTFSSLQEIIGIFVGSYD</sequence>
<dbReference type="AlphaFoldDB" id="F0UVJ2"/>
<reference evidence="2" key="1">
    <citation type="submission" date="2008-07" db="EMBL/GenBank/DDBJ databases">
        <title>Annotation of Ajellomyces capsulatus strain H88.</title>
        <authorList>
            <person name="Champion M."/>
            <person name="Cuomo C."/>
            <person name="Ma L.-J."/>
            <person name="Henn M.R."/>
            <person name="Sil A."/>
            <person name="Goldman B."/>
            <person name="Young S.K."/>
            <person name="Kodira C.D."/>
            <person name="Zeng Q."/>
            <person name="Koehrsen M."/>
            <person name="Alvarado L."/>
            <person name="Berlin A."/>
            <person name="Borenstein D."/>
            <person name="Chen Z."/>
            <person name="Engels R."/>
            <person name="Freedman E."/>
            <person name="Gellesch M."/>
            <person name="Goldberg J."/>
            <person name="Griggs A."/>
            <person name="Gujja S."/>
            <person name="Heiman D."/>
            <person name="Hepburn T."/>
            <person name="Howarth C."/>
            <person name="Jen D."/>
            <person name="Larson L."/>
            <person name="Lewis B."/>
            <person name="Mehta T."/>
            <person name="Park D."/>
            <person name="Pearson M."/>
            <person name="Roberts A."/>
            <person name="Saif S."/>
            <person name="Shea T."/>
            <person name="Shenoy N."/>
            <person name="Sisk P."/>
            <person name="Stolte C."/>
            <person name="Sykes S."/>
            <person name="Walk T."/>
            <person name="White J."/>
            <person name="Yandava C."/>
            <person name="Klein B."/>
            <person name="McEwen J.G."/>
            <person name="Puccia R."/>
            <person name="Goldman G.H."/>
            <person name="Felipe M.S."/>
            <person name="Nino-Vega G."/>
            <person name="San-Blas G."/>
            <person name="Taylor J."/>
            <person name="Mendoza L."/>
            <person name="Galagan J."/>
            <person name="Nusbaum C."/>
            <person name="Birren B."/>
        </authorList>
    </citation>
    <scope>NUCLEOTIDE SEQUENCE [LARGE SCALE GENOMIC DNA]</scope>
    <source>
        <strain evidence="2">H88</strain>
    </source>
</reference>